<evidence type="ECO:0000313" key="5">
    <source>
        <dbReference type="Proteomes" id="UP000428260"/>
    </source>
</evidence>
<evidence type="ECO:0000256" key="2">
    <source>
        <dbReference type="ARBA" id="ARBA00023315"/>
    </source>
</evidence>
<evidence type="ECO:0000256" key="1">
    <source>
        <dbReference type="ARBA" id="ARBA00022679"/>
    </source>
</evidence>
<proteinExistence type="predicted"/>
<dbReference type="InterPro" id="IPR000182">
    <property type="entry name" value="GNAT_dom"/>
</dbReference>
<protein>
    <submittedName>
        <fullName evidence="4">GNAT family N-acetyltransferase</fullName>
    </submittedName>
</protein>
<name>A0A6I6JPZ7_9BACT</name>
<dbReference type="KEGG" id="mcos:GM418_15595"/>
<keyword evidence="2" id="KW-0012">Acyltransferase</keyword>
<dbReference type="SUPFAM" id="SSF55729">
    <property type="entry name" value="Acyl-CoA N-acyltransferases (Nat)"/>
    <property type="match status" value="1"/>
</dbReference>
<gene>
    <name evidence="4" type="ORF">GM418_15595</name>
</gene>
<dbReference type="Gene3D" id="3.40.630.30">
    <property type="match status" value="1"/>
</dbReference>
<keyword evidence="5" id="KW-1185">Reference proteome</keyword>
<evidence type="ECO:0000259" key="3">
    <source>
        <dbReference type="PROSITE" id="PS51186"/>
    </source>
</evidence>
<dbReference type="RefSeq" id="WP_158867938.1">
    <property type="nucleotide sequence ID" value="NZ_CP046401.1"/>
</dbReference>
<dbReference type="PROSITE" id="PS51186">
    <property type="entry name" value="GNAT"/>
    <property type="match status" value="1"/>
</dbReference>
<evidence type="ECO:0000313" key="4">
    <source>
        <dbReference type="EMBL" id="QGY45045.1"/>
    </source>
</evidence>
<dbReference type="GO" id="GO:0016747">
    <property type="term" value="F:acyltransferase activity, transferring groups other than amino-acyl groups"/>
    <property type="evidence" value="ECO:0007669"/>
    <property type="project" value="InterPro"/>
</dbReference>
<keyword evidence="1 4" id="KW-0808">Transferase</keyword>
<accession>A0A6I6JPZ7</accession>
<dbReference type="PANTHER" id="PTHR42919">
    <property type="entry name" value="N-ALPHA-ACETYLTRANSFERASE"/>
    <property type="match status" value="1"/>
</dbReference>
<dbReference type="Proteomes" id="UP000428260">
    <property type="component" value="Chromosome"/>
</dbReference>
<dbReference type="InterPro" id="IPR051556">
    <property type="entry name" value="N-term/lysine_N-AcTrnsfr"/>
</dbReference>
<sequence>MRKRIVQVDLNDRRHCDALLRLLNDYMLDEMGIGEAMPTDLGPKIINGLKNHPAYIGFFVCIDDNFAALANCNLNFSTWKAKPLINIHDFIVCPNYRKLGVGLFLLNEIAVYATEKGYYRINLEVRNDNYKAQNLYRKAGFEECNPPNYFWEKKL</sequence>
<dbReference type="Pfam" id="PF00583">
    <property type="entry name" value="Acetyltransf_1"/>
    <property type="match status" value="1"/>
</dbReference>
<dbReference type="CDD" id="cd04301">
    <property type="entry name" value="NAT_SF"/>
    <property type="match status" value="1"/>
</dbReference>
<feature type="domain" description="N-acetyltransferase" evidence="3">
    <location>
        <begin position="3"/>
        <end position="155"/>
    </location>
</feature>
<reference evidence="4 5" key="1">
    <citation type="submission" date="2019-11" db="EMBL/GenBank/DDBJ databases">
        <authorList>
            <person name="Zheng R.K."/>
            <person name="Sun C.M."/>
        </authorList>
    </citation>
    <scope>NUCLEOTIDE SEQUENCE [LARGE SCALE GENOMIC DNA]</scope>
    <source>
        <strain evidence="4 5">WC007</strain>
    </source>
</reference>
<dbReference type="PANTHER" id="PTHR42919:SF8">
    <property type="entry name" value="N-ALPHA-ACETYLTRANSFERASE 50"/>
    <property type="match status" value="1"/>
</dbReference>
<dbReference type="InterPro" id="IPR016181">
    <property type="entry name" value="Acyl_CoA_acyltransferase"/>
</dbReference>
<dbReference type="EMBL" id="CP046401">
    <property type="protein sequence ID" value="QGY45045.1"/>
    <property type="molecule type" value="Genomic_DNA"/>
</dbReference>
<dbReference type="AlphaFoldDB" id="A0A6I6JPZ7"/>
<organism evidence="4 5">
    <name type="scientific">Maribellus comscasis</name>
    <dbReference type="NCBI Taxonomy" id="2681766"/>
    <lineage>
        <taxon>Bacteria</taxon>
        <taxon>Pseudomonadati</taxon>
        <taxon>Bacteroidota</taxon>
        <taxon>Bacteroidia</taxon>
        <taxon>Marinilabiliales</taxon>
        <taxon>Prolixibacteraceae</taxon>
        <taxon>Maribellus</taxon>
    </lineage>
</organism>